<accession>U9TVR5</accession>
<evidence type="ECO:0000313" key="1">
    <source>
        <dbReference type="EMBL" id="ESA12200.1"/>
    </source>
</evidence>
<sequence length="54" mass="6179">MKRMCDSRKPPLLEIPIKSSSFTFSFSPGKSTRCLLINNFTLLSDTINKCSNYF</sequence>
<proteinExistence type="predicted"/>
<dbReference type="HOGENOM" id="CLU_3051512_0_0_1"/>
<dbReference type="AlphaFoldDB" id="U9TVR5"/>
<name>U9TVR5_RHIID</name>
<gene>
    <name evidence="1" type="ORF">GLOINDRAFT_347470</name>
</gene>
<protein>
    <submittedName>
        <fullName evidence="1">Uncharacterized protein</fullName>
    </submittedName>
</protein>
<organism evidence="1">
    <name type="scientific">Rhizophagus irregularis (strain DAOM 181602 / DAOM 197198 / MUCL 43194)</name>
    <name type="common">Arbuscular mycorrhizal fungus</name>
    <name type="synonym">Glomus intraradices</name>
    <dbReference type="NCBI Taxonomy" id="747089"/>
    <lineage>
        <taxon>Eukaryota</taxon>
        <taxon>Fungi</taxon>
        <taxon>Fungi incertae sedis</taxon>
        <taxon>Mucoromycota</taxon>
        <taxon>Glomeromycotina</taxon>
        <taxon>Glomeromycetes</taxon>
        <taxon>Glomerales</taxon>
        <taxon>Glomeraceae</taxon>
        <taxon>Rhizophagus</taxon>
    </lineage>
</organism>
<reference evidence="1" key="1">
    <citation type="submission" date="2013-07" db="EMBL/GenBank/DDBJ databases">
        <title>The genome of an arbuscular mycorrhizal fungus provides insights into the evolution of the oldest plant symbiosis.</title>
        <authorList>
            <consortium name="DOE Joint Genome Institute"/>
            <person name="Tisserant E."/>
            <person name="Malbreil M."/>
            <person name="Kuo A."/>
            <person name="Kohler A."/>
            <person name="Symeonidi A."/>
            <person name="Balestrini R."/>
            <person name="Charron P."/>
            <person name="Duensing N."/>
            <person name="Frei-dit-Frey N."/>
            <person name="Gianinazzi-Pearson V."/>
            <person name="Gilbert B."/>
            <person name="Handa Y."/>
            <person name="Hijri M."/>
            <person name="Kaul R."/>
            <person name="Kawaguchi M."/>
            <person name="Krajinski F."/>
            <person name="Lammers P."/>
            <person name="Lapierre D."/>
            <person name="Masclaux F.G."/>
            <person name="Murat C."/>
            <person name="Morin E."/>
            <person name="Ndikumana S."/>
            <person name="Pagni M."/>
            <person name="Petitpierre D."/>
            <person name="Requena N."/>
            <person name="Rosikiewicz P."/>
            <person name="Riley R."/>
            <person name="Saito K."/>
            <person name="San Clemente H."/>
            <person name="Shapiro H."/>
            <person name="van Tuinen D."/>
            <person name="Becard G."/>
            <person name="Bonfante P."/>
            <person name="Paszkowski U."/>
            <person name="Shachar-Hill Y."/>
            <person name="Young J.P."/>
            <person name="Sanders I.R."/>
            <person name="Henrissat B."/>
            <person name="Rensing S.A."/>
            <person name="Grigoriev I.V."/>
            <person name="Corradi N."/>
            <person name="Roux C."/>
            <person name="Martin F."/>
        </authorList>
    </citation>
    <scope>NUCLEOTIDE SEQUENCE</scope>
    <source>
        <strain evidence="1">DAOM 197198</strain>
    </source>
</reference>
<dbReference type="EMBL" id="KI285181">
    <property type="protein sequence ID" value="ESA12200.1"/>
    <property type="molecule type" value="Genomic_DNA"/>
</dbReference>